<dbReference type="SUPFAM" id="SSF55785">
    <property type="entry name" value="PYP-like sensor domain (PAS domain)"/>
    <property type="match status" value="1"/>
</dbReference>
<dbReference type="NCBIfam" id="TIGR00229">
    <property type="entry name" value="sensory_box"/>
    <property type="match status" value="1"/>
</dbReference>
<dbReference type="InterPro" id="IPR000160">
    <property type="entry name" value="GGDEF_dom"/>
</dbReference>
<dbReference type="PROSITE" id="PS50112">
    <property type="entry name" value="PAS"/>
    <property type="match status" value="1"/>
</dbReference>
<dbReference type="FunFam" id="3.30.70.270:FF:000001">
    <property type="entry name" value="Diguanylate cyclase domain protein"/>
    <property type="match status" value="1"/>
</dbReference>
<dbReference type="PANTHER" id="PTHR45138">
    <property type="entry name" value="REGULATORY COMPONENTS OF SENSORY TRANSDUCTION SYSTEM"/>
    <property type="match status" value="1"/>
</dbReference>
<evidence type="ECO:0000256" key="2">
    <source>
        <dbReference type="ARBA" id="ARBA00034247"/>
    </source>
</evidence>
<protein>
    <recommendedName>
        <fullName evidence="1">diguanylate cyclase</fullName>
        <ecNumber evidence="1">2.7.7.65</ecNumber>
    </recommendedName>
</protein>
<evidence type="ECO:0000259" key="3">
    <source>
        <dbReference type="PROSITE" id="PS50112"/>
    </source>
</evidence>
<evidence type="ECO:0000256" key="1">
    <source>
        <dbReference type="ARBA" id="ARBA00012528"/>
    </source>
</evidence>
<dbReference type="InterPro" id="IPR050469">
    <property type="entry name" value="Diguanylate_Cyclase"/>
</dbReference>
<dbReference type="GO" id="GO:0052621">
    <property type="term" value="F:diguanylate cyclase activity"/>
    <property type="evidence" value="ECO:0007669"/>
    <property type="project" value="UniProtKB-EC"/>
</dbReference>
<reference evidence="5 6" key="1">
    <citation type="submission" date="2015-03" db="EMBL/GenBank/DDBJ databases">
        <title>Genome sequencing of Methylobacterium aquaticum DSM16371 type strain.</title>
        <authorList>
            <person name="Chaudhry V."/>
            <person name="Patil P.B."/>
        </authorList>
    </citation>
    <scope>NUCLEOTIDE SEQUENCE [LARGE SCALE GENOMIC DNA]</scope>
    <source>
        <strain evidence="5 6">DSM 16371</strain>
    </source>
</reference>
<dbReference type="Proteomes" id="UP000035929">
    <property type="component" value="Unassembled WGS sequence"/>
</dbReference>
<dbReference type="InterPro" id="IPR035965">
    <property type="entry name" value="PAS-like_dom_sf"/>
</dbReference>
<feature type="domain" description="PAS" evidence="3">
    <location>
        <begin position="24"/>
        <end position="62"/>
    </location>
</feature>
<dbReference type="NCBIfam" id="TIGR00254">
    <property type="entry name" value="GGDEF"/>
    <property type="match status" value="1"/>
</dbReference>
<dbReference type="SUPFAM" id="SSF55073">
    <property type="entry name" value="Nucleotide cyclase"/>
    <property type="match status" value="1"/>
</dbReference>
<dbReference type="EC" id="2.7.7.65" evidence="1"/>
<sequence>MPPLRTTLDGSMVALDDEDWSMLMRYSLDNIADMIIWLDHDARYVYVNRAATVLLGYSADEFRHLRVWDVDPHFDEPRWREHWRDLETTGSIKLETVNTSRSGEPIPIEVTANLVTFKGRRFNCSIVRDISAQKQAEADLRALNDRIHVLSITDALTGLANRRHLDTVLAEAIRHHARTGEPLSLILLDVDAFKAFNDRYGHIEGDACLTRVAAALTGALRRDRDLAARYGGEEFACVLPNTTEAEALAVADRLRAAIAALAIPHAASPVAAVVTASIGVLTTACAADATPLDLIRAVDRFLYRAKREGRDRVVGAGR</sequence>
<comment type="caution">
    <text evidence="5">The sequence shown here is derived from an EMBL/GenBank/DDBJ whole genome shotgun (WGS) entry which is preliminary data.</text>
</comment>
<dbReference type="EMBL" id="LABX01000100">
    <property type="protein sequence ID" value="KMO34753.1"/>
    <property type="molecule type" value="Genomic_DNA"/>
</dbReference>
<dbReference type="Pfam" id="PF00990">
    <property type="entry name" value="GGDEF"/>
    <property type="match status" value="1"/>
</dbReference>
<dbReference type="PATRIC" id="fig|270351.6.peg.98"/>
<evidence type="ECO:0000313" key="5">
    <source>
        <dbReference type="EMBL" id="KMO34753.1"/>
    </source>
</evidence>
<dbReference type="OrthoDB" id="315417at2"/>
<dbReference type="InterPro" id="IPR029787">
    <property type="entry name" value="Nucleotide_cyclase"/>
</dbReference>
<dbReference type="GO" id="GO:1902201">
    <property type="term" value="P:negative regulation of bacterial-type flagellum-dependent cell motility"/>
    <property type="evidence" value="ECO:0007669"/>
    <property type="project" value="TreeGrafter"/>
</dbReference>
<dbReference type="CDD" id="cd00130">
    <property type="entry name" value="PAS"/>
    <property type="match status" value="1"/>
</dbReference>
<dbReference type="InterPro" id="IPR043128">
    <property type="entry name" value="Rev_trsase/Diguanyl_cyclase"/>
</dbReference>
<gene>
    <name evidence="5" type="ORF">VP06_13595</name>
</gene>
<accession>A0A0J6SMW9</accession>
<dbReference type="GO" id="GO:0005886">
    <property type="term" value="C:plasma membrane"/>
    <property type="evidence" value="ECO:0007669"/>
    <property type="project" value="TreeGrafter"/>
</dbReference>
<dbReference type="Gene3D" id="3.30.450.20">
    <property type="entry name" value="PAS domain"/>
    <property type="match status" value="1"/>
</dbReference>
<dbReference type="AlphaFoldDB" id="A0A0J6SMW9"/>
<dbReference type="PROSITE" id="PS50887">
    <property type="entry name" value="GGDEF"/>
    <property type="match status" value="1"/>
</dbReference>
<dbReference type="Pfam" id="PF13426">
    <property type="entry name" value="PAS_9"/>
    <property type="match status" value="1"/>
</dbReference>
<dbReference type="PANTHER" id="PTHR45138:SF9">
    <property type="entry name" value="DIGUANYLATE CYCLASE DGCM-RELATED"/>
    <property type="match status" value="1"/>
</dbReference>
<name>A0A0J6SMW9_9HYPH</name>
<evidence type="ECO:0000313" key="6">
    <source>
        <dbReference type="Proteomes" id="UP000035929"/>
    </source>
</evidence>
<dbReference type="GO" id="GO:0043709">
    <property type="term" value="P:cell adhesion involved in single-species biofilm formation"/>
    <property type="evidence" value="ECO:0007669"/>
    <property type="project" value="TreeGrafter"/>
</dbReference>
<organism evidence="5 6">
    <name type="scientific">Methylobacterium aquaticum</name>
    <dbReference type="NCBI Taxonomy" id="270351"/>
    <lineage>
        <taxon>Bacteria</taxon>
        <taxon>Pseudomonadati</taxon>
        <taxon>Pseudomonadota</taxon>
        <taxon>Alphaproteobacteria</taxon>
        <taxon>Hyphomicrobiales</taxon>
        <taxon>Methylobacteriaceae</taxon>
        <taxon>Methylobacterium</taxon>
    </lineage>
</organism>
<dbReference type="SMART" id="SM00267">
    <property type="entry name" value="GGDEF"/>
    <property type="match status" value="1"/>
</dbReference>
<dbReference type="CDD" id="cd01949">
    <property type="entry name" value="GGDEF"/>
    <property type="match status" value="1"/>
</dbReference>
<feature type="domain" description="GGDEF" evidence="4">
    <location>
        <begin position="181"/>
        <end position="318"/>
    </location>
</feature>
<dbReference type="Gene3D" id="3.30.70.270">
    <property type="match status" value="1"/>
</dbReference>
<proteinExistence type="predicted"/>
<comment type="catalytic activity">
    <reaction evidence="2">
        <text>2 GTP = 3',3'-c-di-GMP + 2 diphosphate</text>
        <dbReference type="Rhea" id="RHEA:24898"/>
        <dbReference type="ChEBI" id="CHEBI:33019"/>
        <dbReference type="ChEBI" id="CHEBI:37565"/>
        <dbReference type="ChEBI" id="CHEBI:58805"/>
        <dbReference type="EC" id="2.7.7.65"/>
    </reaction>
</comment>
<evidence type="ECO:0000259" key="4">
    <source>
        <dbReference type="PROSITE" id="PS50887"/>
    </source>
</evidence>
<dbReference type="RefSeq" id="WP_048464303.1">
    <property type="nucleotide sequence ID" value="NZ_LABX01000100.1"/>
</dbReference>
<dbReference type="InterPro" id="IPR000014">
    <property type="entry name" value="PAS"/>
</dbReference>
<dbReference type="SMART" id="SM00091">
    <property type="entry name" value="PAS"/>
    <property type="match status" value="1"/>
</dbReference>